<evidence type="ECO:0000313" key="5">
    <source>
        <dbReference type="EMBL" id="MBF4694842.1"/>
    </source>
</evidence>
<evidence type="ECO:0000259" key="3">
    <source>
        <dbReference type="Pfam" id="PF13490"/>
    </source>
</evidence>
<comment type="caution">
    <text evidence="5">The sequence shown here is derived from an EMBL/GenBank/DDBJ whole genome shotgun (WGS) entry which is preliminary data.</text>
</comment>
<keyword evidence="2" id="KW-0472">Membrane</keyword>
<protein>
    <submittedName>
        <fullName evidence="5">DUF4349 domain-containing protein</fullName>
    </submittedName>
</protein>
<sequence length="438" mass="50208">MKCDEARLLMNLAIDEELNHEELSQLNDHLEHCEHCTVEYEELKYLKELMGEMEMKELPNDFEKELHARLLEEKRIDLSNEMPKKNISILGKAKRWVSSHGQYAIAAAAIALIVLVTNNPFQLNSYDVAESAKAESAEYGAMRMDIDTENDTTATEPMAAPTPEMSSASTEFAAASEDGIHLENGLSEQTIMQNQRTNTDQYRTGRMIIKSGNINLEIVDYDTVLDDIRQKVVSWGGYIENESTSKMGYNSRNPEDDLKYGSVVIRIPNDQFETMMSLLKQYGNVRSDNVHAEDVTKEYRDTAQEVENLKLTENRFRELLSTATEMQDILAIENELTRIRSQINHFERRLKDWEVLVDLSSINVELSEVRSLEPVVEPIDDSLFGKAKTELIKTINGIRRMLENAFIWTVANSPMLILITLVLIWLAIRKRRKNKLVK</sequence>
<name>A0ABR9ZWI9_9FIRM</name>
<keyword evidence="1" id="KW-0175">Coiled coil</keyword>
<organism evidence="5 6">
    <name type="scientific">Fusibacter ferrireducens</name>
    <dbReference type="NCBI Taxonomy" id="2785058"/>
    <lineage>
        <taxon>Bacteria</taxon>
        <taxon>Bacillati</taxon>
        <taxon>Bacillota</taxon>
        <taxon>Clostridia</taxon>
        <taxon>Eubacteriales</taxon>
        <taxon>Eubacteriales Family XII. Incertae Sedis</taxon>
        <taxon>Fusibacter</taxon>
    </lineage>
</organism>
<evidence type="ECO:0000313" key="6">
    <source>
        <dbReference type="Proteomes" id="UP000614200"/>
    </source>
</evidence>
<proteinExistence type="predicted"/>
<evidence type="ECO:0000259" key="4">
    <source>
        <dbReference type="Pfam" id="PF14257"/>
    </source>
</evidence>
<keyword evidence="2" id="KW-0812">Transmembrane</keyword>
<feature type="coiled-coil region" evidence="1">
    <location>
        <begin position="292"/>
        <end position="349"/>
    </location>
</feature>
<evidence type="ECO:0000256" key="2">
    <source>
        <dbReference type="SAM" id="Phobius"/>
    </source>
</evidence>
<keyword evidence="2" id="KW-1133">Transmembrane helix</keyword>
<dbReference type="Pfam" id="PF14257">
    <property type="entry name" value="DUF4349"/>
    <property type="match status" value="1"/>
</dbReference>
<feature type="domain" description="DUF4349" evidence="4">
    <location>
        <begin position="206"/>
        <end position="426"/>
    </location>
</feature>
<evidence type="ECO:0000256" key="1">
    <source>
        <dbReference type="SAM" id="Coils"/>
    </source>
</evidence>
<dbReference type="EMBL" id="JADKNH010000011">
    <property type="protein sequence ID" value="MBF4694842.1"/>
    <property type="molecule type" value="Genomic_DNA"/>
</dbReference>
<feature type="transmembrane region" description="Helical" evidence="2">
    <location>
        <begin position="405"/>
        <end position="428"/>
    </location>
</feature>
<gene>
    <name evidence="5" type="ORF">ISU02_17210</name>
</gene>
<dbReference type="InterPro" id="IPR027383">
    <property type="entry name" value="Znf_put"/>
</dbReference>
<accession>A0ABR9ZWI9</accession>
<reference evidence="5 6" key="1">
    <citation type="submission" date="2020-11" db="EMBL/GenBank/DDBJ databases">
        <title>Fusibacter basophilias sp. nov.</title>
        <authorList>
            <person name="Qiu D."/>
        </authorList>
    </citation>
    <scope>NUCLEOTIDE SEQUENCE [LARGE SCALE GENOMIC DNA]</scope>
    <source>
        <strain evidence="5 6">Q10-2</strain>
    </source>
</reference>
<dbReference type="Proteomes" id="UP000614200">
    <property type="component" value="Unassembled WGS sequence"/>
</dbReference>
<dbReference type="Pfam" id="PF13490">
    <property type="entry name" value="zf-HC2"/>
    <property type="match status" value="1"/>
</dbReference>
<keyword evidence="6" id="KW-1185">Reference proteome</keyword>
<feature type="domain" description="Putative zinc-finger" evidence="3">
    <location>
        <begin position="3"/>
        <end position="36"/>
    </location>
</feature>
<dbReference type="InterPro" id="IPR025645">
    <property type="entry name" value="DUF4349"/>
</dbReference>
<dbReference type="RefSeq" id="WP_194703084.1">
    <property type="nucleotide sequence ID" value="NZ_JADKNH010000011.1"/>
</dbReference>